<reference evidence="1 2" key="1">
    <citation type="submission" date="2022-11" db="EMBL/GenBank/DDBJ databases">
        <title>Acinetobacter entericus sp. nov., isolated from the gut of the plastic-eating larvae of the Coleoptera insect Zophobas atratus.</title>
        <authorList>
            <person name="Dong X."/>
            <person name="Yang Y."/>
        </authorList>
    </citation>
    <scope>NUCLEOTIDE SEQUENCE [LARGE SCALE GENOMIC DNA]</scope>
    <source>
        <strain evidence="1 2">BIT-DXN8</strain>
    </source>
</reference>
<evidence type="ECO:0000313" key="2">
    <source>
        <dbReference type="Proteomes" id="UP001209682"/>
    </source>
</evidence>
<dbReference type="Proteomes" id="UP001209682">
    <property type="component" value="Unassembled WGS sequence"/>
</dbReference>
<keyword evidence="2" id="KW-1185">Reference proteome</keyword>
<sequence length="108" mass="12079">MKKILLVSLVVGLAGCGKSEAEKAKYEAEMKELRYNQMAEGFVKSHLKDPDSAQFRGQQGFCGEVNSKNSFGAYTGFKKFIAADKNMIVMEDDLSPQEFRKVWDGVCK</sequence>
<name>A0ABT3NN93_9GAMM</name>
<comment type="caution">
    <text evidence="1">The sequence shown here is derived from an EMBL/GenBank/DDBJ whole genome shotgun (WGS) entry which is preliminary data.</text>
</comment>
<dbReference type="PROSITE" id="PS51257">
    <property type="entry name" value="PROKAR_LIPOPROTEIN"/>
    <property type="match status" value="1"/>
</dbReference>
<accession>A0ABT3NN93</accession>
<dbReference type="RefSeq" id="WP_265466101.1">
    <property type="nucleotide sequence ID" value="NZ_JAPEQW010000043.1"/>
</dbReference>
<evidence type="ECO:0008006" key="3">
    <source>
        <dbReference type="Google" id="ProtNLM"/>
    </source>
</evidence>
<organism evidence="1 2">
    <name type="scientific">Acinetobacter entericus</name>
    <dbReference type="NCBI Taxonomy" id="2989714"/>
    <lineage>
        <taxon>Bacteria</taxon>
        <taxon>Pseudomonadati</taxon>
        <taxon>Pseudomonadota</taxon>
        <taxon>Gammaproteobacteria</taxon>
        <taxon>Moraxellales</taxon>
        <taxon>Moraxellaceae</taxon>
        <taxon>Acinetobacter</taxon>
    </lineage>
</organism>
<proteinExistence type="predicted"/>
<dbReference type="EMBL" id="JAPEQW010000043">
    <property type="protein sequence ID" value="MCW8041018.1"/>
    <property type="molecule type" value="Genomic_DNA"/>
</dbReference>
<protein>
    <recommendedName>
        <fullName evidence="3">Lipoprotein</fullName>
    </recommendedName>
</protein>
<evidence type="ECO:0000313" key="1">
    <source>
        <dbReference type="EMBL" id="MCW8041018.1"/>
    </source>
</evidence>
<gene>
    <name evidence="1" type="ORF">OKC24_17980</name>
</gene>